<feature type="region of interest" description="Disordered" evidence="4">
    <location>
        <begin position="1"/>
        <end position="22"/>
    </location>
</feature>
<feature type="coiled-coil region" evidence="3">
    <location>
        <begin position="320"/>
        <end position="347"/>
    </location>
</feature>
<reference evidence="8" key="1">
    <citation type="submission" date="2013-07" db="EMBL/GenBank/DDBJ databases">
        <title>The genome of Eucalyptus grandis.</title>
        <authorList>
            <person name="Schmutz J."/>
            <person name="Hayes R."/>
            <person name="Myburg A."/>
            <person name="Tuskan G."/>
            <person name="Grattapaglia D."/>
            <person name="Rokhsar D.S."/>
        </authorList>
    </citation>
    <scope>NUCLEOTIDE SEQUENCE</scope>
    <source>
        <tissue evidence="8">Leaf extractions</tissue>
    </source>
</reference>
<evidence type="ECO:0000313" key="8">
    <source>
        <dbReference type="EMBL" id="KCW70793.1"/>
    </source>
</evidence>
<dbReference type="FunCoup" id="A0A059BX25">
    <property type="interactions" value="700"/>
</dbReference>
<evidence type="ECO:0000256" key="3">
    <source>
        <dbReference type="SAM" id="Coils"/>
    </source>
</evidence>
<keyword evidence="1 3" id="KW-0175">Coiled coil</keyword>
<dbReference type="InterPro" id="IPR038588">
    <property type="entry name" value="XS_domain_sf"/>
</dbReference>
<dbReference type="eggNOG" id="ENOG502QRE8">
    <property type="taxonomic scope" value="Eukaryota"/>
</dbReference>
<dbReference type="EMBL" id="KK198758">
    <property type="protein sequence ID" value="KCW70793.1"/>
    <property type="molecule type" value="Genomic_DNA"/>
</dbReference>
<accession>A0A059BX25</accession>
<dbReference type="Gramene" id="KCW70794">
    <property type="protein sequence ID" value="KCW70794"/>
    <property type="gene ID" value="EUGRSUZ_F03952"/>
</dbReference>
<feature type="compositionally biased region" description="Acidic residues" evidence="4">
    <location>
        <begin position="1"/>
        <end position="15"/>
    </location>
</feature>
<dbReference type="OMA" id="FPNQEAE"/>
<feature type="domain" description="XS" evidence="5">
    <location>
        <begin position="115"/>
        <end position="223"/>
    </location>
</feature>
<dbReference type="Pfam" id="PF03469">
    <property type="entry name" value="XH"/>
    <property type="match status" value="1"/>
</dbReference>
<proteinExistence type="predicted"/>
<dbReference type="OrthoDB" id="1892195at2759"/>
<dbReference type="InterPro" id="IPR005380">
    <property type="entry name" value="XS_domain"/>
</dbReference>
<dbReference type="GO" id="GO:0080188">
    <property type="term" value="P:gene silencing by siRNA-directed DNA methylation"/>
    <property type="evidence" value="ECO:0007669"/>
    <property type="project" value="InterPro"/>
</dbReference>
<evidence type="ECO:0000256" key="2">
    <source>
        <dbReference type="ARBA" id="ARBA00023158"/>
    </source>
</evidence>
<dbReference type="Pfam" id="PF03468">
    <property type="entry name" value="XS"/>
    <property type="match status" value="1"/>
</dbReference>
<dbReference type="Gene3D" id="3.30.70.2890">
    <property type="entry name" value="XS domain"/>
    <property type="match status" value="1"/>
</dbReference>
<feature type="region of interest" description="Disordered" evidence="4">
    <location>
        <begin position="348"/>
        <end position="375"/>
    </location>
</feature>
<evidence type="ECO:0000256" key="1">
    <source>
        <dbReference type="ARBA" id="ARBA00023054"/>
    </source>
</evidence>
<sequence>MDYSSEEDSDISDSEILDHVDKPYDELRSGKFKVKGPNGSLRCPFCTGKKKQDYRYKELYQHAAGVGKGSANRSGKQKANHLALAKYLETDLASEADQPPQPVVPQPSAQTPQQDEVFVWPWTGVIANILVDKSSEKELVDSAYWLTKFTKYKPLEVHVFLNEDGQSAKAVVRFNDHWEGFKNATEFEKEFETENHGKKGWNLQKAEPGSSTYGWRAQSDDYDADGPVGDYLRKTGKLRTVLDIVQEATQSSHRIVAHLANKIDSTNETLQQLQSKYNEKTLSLTRMLEEKDKLHSAFVEETRRMQRLQRDRIQGILFEQEKLSNELEKKKRKIDSWSKELNKRETLTERERQKLDEDKKKNDVKNSSLQLASMEQKRADENVLRLVEEQKREKEEALSKILELERQLDAKQKLEMEIEELKGKVEVMKHLEDQDDEAVQKKMKEMNEELKEKKDELTNLEDLNNTLWIKERLSNDELQEARKELIQGLSEVLGASADIGIRRMGELDDKPFLTACKKRFSAQEAPMQASKLCSLWQSQVNSQWHPFRTIEIDGKAQAMLVEEDDKLQKLKEEWGDEVCSAVVTALKELNEYNPSGMYVVSELWNFKEKRKATLKEVIAFIAKKIKTPKRKRT</sequence>
<dbReference type="KEGG" id="egr:104450620"/>
<dbReference type="Pfam" id="PF03470">
    <property type="entry name" value="zf-XS"/>
    <property type="match status" value="1"/>
</dbReference>
<feature type="domain" description="Zinc finger-XS" evidence="7">
    <location>
        <begin position="43"/>
        <end position="85"/>
    </location>
</feature>
<dbReference type="InterPro" id="IPR005379">
    <property type="entry name" value="FDM1-5/IDN2_XH"/>
</dbReference>
<feature type="coiled-coil region" evidence="3">
    <location>
        <begin position="377"/>
        <end position="466"/>
    </location>
</feature>
<evidence type="ECO:0000259" key="5">
    <source>
        <dbReference type="Pfam" id="PF03468"/>
    </source>
</evidence>
<dbReference type="InterPro" id="IPR045177">
    <property type="entry name" value="FDM1-5/IDN2"/>
</dbReference>
<dbReference type="AlphaFoldDB" id="A0A059BX25"/>
<gene>
    <name evidence="8" type="ORF">EUGRSUZ_F03952</name>
</gene>
<feature type="domain" description="Factor of DNA methylation 1-5/IDN2" evidence="6">
    <location>
        <begin position="502"/>
        <end position="631"/>
    </location>
</feature>
<dbReference type="Gramene" id="KCW70793">
    <property type="protein sequence ID" value="KCW70793"/>
    <property type="gene ID" value="EUGRSUZ_F03952"/>
</dbReference>
<evidence type="ECO:0000256" key="4">
    <source>
        <dbReference type="SAM" id="MobiDB-lite"/>
    </source>
</evidence>
<feature type="coiled-coil region" evidence="3">
    <location>
        <begin position="256"/>
        <end position="290"/>
    </location>
</feature>
<protein>
    <recommendedName>
        <fullName evidence="9">Factor of DNA methylation 1-5/IDN2 domain-containing protein</fullName>
    </recommendedName>
</protein>
<keyword evidence="2" id="KW-0943">RNA-mediated gene silencing</keyword>
<dbReference type="STRING" id="71139.A0A059BX25"/>
<dbReference type="PANTHER" id="PTHR21596">
    <property type="entry name" value="RIBONUCLEASE P SUBUNIT P38"/>
    <property type="match status" value="1"/>
</dbReference>
<evidence type="ECO:0000259" key="7">
    <source>
        <dbReference type="Pfam" id="PF03470"/>
    </source>
</evidence>
<dbReference type="PANTHER" id="PTHR21596:SF3">
    <property type="entry name" value="FACTOR OF DNA METHYLATION 1-RELATED"/>
    <property type="match status" value="1"/>
</dbReference>
<name>A0A059BX25_EUCGR</name>
<organism evidence="8">
    <name type="scientific">Eucalyptus grandis</name>
    <name type="common">Flooded gum</name>
    <dbReference type="NCBI Taxonomy" id="71139"/>
    <lineage>
        <taxon>Eukaryota</taxon>
        <taxon>Viridiplantae</taxon>
        <taxon>Streptophyta</taxon>
        <taxon>Embryophyta</taxon>
        <taxon>Tracheophyta</taxon>
        <taxon>Spermatophyta</taxon>
        <taxon>Magnoliopsida</taxon>
        <taxon>eudicotyledons</taxon>
        <taxon>Gunneridae</taxon>
        <taxon>Pentapetalae</taxon>
        <taxon>rosids</taxon>
        <taxon>malvids</taxon>
        <taxon>Myrtales</taxon>
        <taxon>Myrtaceae</taxon>
        <taxon>Myrtoideae</taxon>
        <taxon>Eucalypteae</taxon>
        <taxon>Eucalyptus</taxon>
    </lineage>
</organism>
<evidence type="ECO:0000259" key="6">
    <source>
        <dbReference type="Pfam" id="PF03469"/>
    </source>
</evidence>
<evidence type="ECO:0008006" key="9">
    <source>
        <dbReference type="Google" id="ProtNLM"/>
    </source>
</evidence>
<dbReference type="InterPro" id="IPR005381">
    <property type="entry name" value="Znf-XS_domain"/>
</dbReference>
<feature type="compositionally biased region" description="Basic and acidic residues" evidence="4">
    <location>
        <begin position="348"/>
        <end position="364"/>
    </location>
</feature>
<dbReference type="EMBL" id="KK198758">
    <property type="protein sequence ID" value="KCW70794.1"/>
    <property type="molecule type" value="Genomic_DNA"/>
</dbReference>